<sequence>MNNLEQEVDQLFIEYFRDFSNLDLKAIVSYFHLPCVFIVRNDVLVFSTAAEVEEFWTPRFEAMKAADFGHTERHEASIQMLNDHTAMASSLAVRFKKNGTKLERRGAAFAVRKTDEGWKIVTVIHHSPENVIRMQ</sequence>
<dbReference type="InterPro" id="IPR049219">
    <property type="entry name" value="DUF6841"/>
</dbReference>
<dbReference type="Pfam" id="PF20795">
    <property type="entry name" value="DUF6841"/>
    <property type="match status" value="1"/>
</dbReference>
<gene>
    <name evidence="2" type="ORF">METZ01_LOCUS227164</name>
</gene>
<dbReference type="Gene3D" id="3.10.450.50">
    <property type="match status" value="1"/>
</dbReference>
<evidence type="ECO:0000259" key="1">
    <source>
        <dbReference type="Pfam" id="PF20795"/>
    </source>
</evidence>
<dbReference type="EMBL" id="UINC01055438">
    <property type="protein sequence ID" value="SVB74310.1"/>
    <property type="molecule type" value="Genomic_DNA"/>
</dbReference>
<evidence type="ECO:0000313" key="2">
    <source>
        <dbReference type="EMBL" id="SVB74310.1"/>
    </source>
</evidence>
<dbReference type="SUPFAM" id="SSF54427">
    <property type="entry name" value="NTF2-like"/>
    <property type="match status" value="1"/>
</dbReference>
<name>A0A382GGH6_9ZZZZ</name>
<reference evidence="2" key="1">
    <citation type="submission" date="2018-05" db="EMBL/GenBank/DDBJ databases">
        <authorList>
            <person name="Lanie J.A."/>
            <person name="Ng W.-L."/>
            <person name="Kazmierczak K.M."/>
            <person name="Andrzejewski T.M."/>
            <person name="Davidsen T.M."/>
            <person name="Wayne K.J."/>
            <person name="Tettelin H."/>
            <person name="Glass J.I."/>
            <person name="Rusch D."/>
            <person name="Podicherti R."/>
            <person name="Tsui H.-C.T."/>
            <person name="Winkler M.E."/>
        </authorList>
    </citation>
    <scope>NUCLEOTIDE SEQUENCE</scope>
</reference>
<accession>A0A382GGH6</accession>
<organism evidence="2">
    <name type="scientific">marine metagenome</name>
    <dbReference type="NCBI Taxonomy" id="408172"/>
    <lineage>
        <taxon>unclassified sequences</taxon>
        <taxon>metagenomes</taxon>
        <taxon>ecological metagenomes</taxon>
    </lineage>
</organism>
<protein>
    <recommendedName>
        <fullName evidence="1">DUF6841 domain-containing protein</fullName>
    </recommendedName>
</protein>
<dbReference type="InterPro" id="IPR032710">
    <property type="entry name" value="NTF2-like_dom_sf"/>
</dbReference>
<proteinExistence type="predicted"/>
<dbReference type="AlphaFoldDB" id="A0A382GGH6"/>
<feature type="domain" description="DUF6841" evidence="1">
    <location>
        <begin position="7"/>
        <end position="127"/>
    </location>
</feature>